<dbReference type="InterPro" id="IPR002575">
    <property type="entry name" value="Aminoglycoside_PTrfase"/>
</dbReference>
<organism evidence="2 3">
    <name type="scientific">Spelaeicoccus albus</name>
    <dbReference type="NCBI Taxonomy" id="1280376"/>
    <lineage>
        <taxon>Bacteria</taxon>
        <taxon>Bacillati</taxon>
        <taxon>Actinomycetota</taxon>
        <taxon>Actinomycetes</taxon>
        <taxon>Micrococcales</taxon>
        <taxon>Brevibacteriaceae</taxon>
        <taxon>Spelaeicoccus</taxon>
    </lineage>
</organism>
<evidence type="ECO:0000313" key="2">
    <source>
        <dbReference type="EMBL" id="NYI66502.1"/>
    </source>
</evidence>
<dbReference type="InterPro" id="IPR011009">
    <property type="entry name" value="Kinase-like_dom_sf"/>
</dbReference>
<dbReference type="Pfam" id="PF01636">
    <property type="entry name" value="APH"/>
    <property type="match status" value="1"/>
</dbReference>
<keyword evidence="3" id="KW-1185">Reference proteome</keyword>
<evidence type="ECO:0000259" key="1">
    <source>
        <dbReference type="Pfam" id="PF01636"/>
    </source>
</evidence>
<reference evidence="2 3" key="1">
    <citation type="submission" date="2020-07" db="EMBL/GenBank/DDBJ databases">
        <title>Sequencing the genomes of 1000 actinobacteria strains.</title>
        <authorList>
            <person name="Klenk H.-P."/>
        </authorList>
    </citation>
    <scope>NUCLEOTIDE SEQUENCE [LARGE SCALE GENOMIC DNA]</scope>
    <source>
        <strain evidence="2 3">DSM 26341</strain>
    </source>
</reference>
<gene>
    <name evidence="2" type="ORF">BJY26_000808</name>
</gene>
<name>A0A7Z0A8T7_9MICO</name>
<sequence length="288" mass="31967">MTEPTQPPAGFAKLSCRQRELVAQWLPGAVPVTDHSWGLVDTAVVEATYAGNRFIIKAGGATNHHLNREIEAHYHWLAPWTAIGRAPELVAADDDAKVLVTRYLPGRLVLDTSAAREPDTYRQAGHLLSLIHAQTSAVDVDYETRANRKSMAWLDGPHRIAPATVRRLRALIDSWPIGPVTVVPTHGDWQPRNWIINEGTLSVIDFGRAALRPAMTDLTRLASREFAEDGSLEAAFLDGYGFDPREPDSWFRERVREAIGTAAWAYQVGDRPFEGHGHRMIESALDTP</sequence>
<proteinExistence type="predicted"/>
<keyword evidence="2" id="KW-0808">Transferase</keyword>
<dbReference type="EMBL" id="JACBZP010000001">
    <property type="protein sequence ID" value="NYI66502.1"/>
    <property type="molecule type" value="Genomic_DNA"/>
</dbReference>
<dbReference type="Gene3D" id="3.90.1200.10">
    <property type="match status" value="1"/>
</dbReference>
<dbReference type="RefSeq" id="WP_179425908.1">
    <property type="nucleotide sequence ID" value="NZ_JACBZP010000001.1"/>
</dbReference>
<comment type="caution">
    <text evidence="2">The sequence shown here is derived from an EMBL/GenBank/DDBJ whole genome shotgun (WGS) entry which is preliminary data.</text>
</comment>
<dbReference type="SUPFAM" id="SSF56112">
    <property type="entry name" value="Protein kinase-like (PK-like)"/>
    <property type="match status" value="1"/>
</dbReference>
<accession>A0A7Z0A8T7</accession>
<dbReference type="Proteomes" id="UP000539111">
    <property type="component" value="Unassembled WGS sequence"/>
</dbReference>
<dbReference type="GO" id="GO:0016740">
    <property type="term" value="F:transferase activity"/>
    <property type="evidence" value="ECO:0007669"/>
    <property type="project" value="UniProtKB-KW"/>
</dbReference>
<evidence type="ECO:0000313" key="3">
    <source>
        <dbReference type="Proteomes" id="UP000539111"/>
    </source>
</evidence>
<feature type="domain" description="Aminoglycoside phosphotransferase" evidence="1">
    <location>
        <begin position="74"/>
        <end position="247"/>
    </location>
</feature>
<dbReference type="AlphaFoldDB" id="A0A7Z0A8T7"/>
<protein>
    <submittedName>
        <fullName evidence="2">tRNA A-37 threonylcarbamoyl transferase component Bud32</fullName>
    </submittedName>
</protein>